<evidence type="ECO:0000256" key="2">
    <source>
        <dbReference type="ARBA" id="ARBA00005182"/>
    </source>
</evidence>
<dbReference type="InterPro" id="IPR031811">
    <property type="entry name" value="ALGX/ALGJ_SGNH-like"/>
</dbReference>
<comment type="subcellular location">
    <subcellularLocation>
        <location evidence="1">Periplasm</location>
    </subcellularLocation>
</comment>
<protein>
    <recommendedName>
        <fullName evidence="8">AlgX/AlgJ SGNH hydrolase-like domain-containing protein</fullName>
    </recommendedName>
</protein>
<comment type="caution">
    <text evidence="9">The sequence shown here is derived from an EMBL/GenBank/DDBJ whole genome shotgun (WGS) entry which is preliminary data.</text>
</comment>
<dbReference type="Pfam" id="PF16822">
    <property type="entry name" value="ALGX"/>
    <property type="match status" value="1"/>
</dbReference>
<evidence type="ECO:0000313" key="10">
    <source>
        <dbReference type="Proteomes" id="UP000176317"/>
    </source>
</evidence>
<keyword evidence="7" id="KW-0812">Transmembrane</keyword>
<keyword evidence="3" id="KW-0808">Transferase</keyword>
<dbReference type="GO" id="GO:0042597">
    <property type="term" value="C:periplasmic space"/>
    <property type="evidence" value="ECO:0007669"/>
    <property type="project" value="UniProtKB-SubCell"/>
</dbReference>
<keyword evidence="7" id="KW-1133">Transmembrane helix</keyword>
<accession>A0A1F5G4P9</accession>
<dbReference type="EMBL" id="MFAT01000013">
    <property type="protein sequence ID" value="OGD86860.1"/>
    <property type="molecule type" value="Genomic_DNA"/>
</dbReference>
<dbReference type="UniPathway" id="UPA00286"/>
<sequence>MIKTSADNIAECENKIDKCNERGNPSFGHNLNTILNRFSKRIQKKVQKILLALLGILVAFLLLEFFLRVSEKEIYDLSSCTSLDKNFHHVMIPEKTCRFKTDEWDVVYKINSLGLRDEEISQIKDVDELRILILGDSFVQGHGVASEKTFTKVLEKRFNQNGVNKFRLINSGVFGYSPLIEYLYLKKEGLNFKPDLIILAFDLTDFFEDRQRFKELKISYPNLSDVELEERIAKGEVEFNFEKINTIAAKETTSKIVIPSVPYNLKSWFRKNFKVYAKFADFVKKKNSNTQQDVINQGNIDKDIAAIMRGDKISDEDYQTLWQLPIENIRLIRDLLKKEGINFIVVGIPDAVQVSDQEWPGRVGLAYPLHFVDPRGPFQNKLSEELINLHVPFINMLDDFRQSKIFPLYFKNDGHWRETGHELAADIIYNILNTPNFYQLLNK</sequence>
<name>A0A1F5G4P9_9BACT</name>
<dbReference type="GO" id="GO:0042121">
    <property type="term" value="P:alginic acid biosynthetic process"/>
    <property type="evidence" value="ECO:0007669"/>
    <property type="project" value="UniProtKB-UniPathway"/>
</dbReference>
<proteinExistence type="predicted"/>
<comment type="pathway">
    <text evidence="2">Glycan biosynthesis; alginate biosynthesis.</text>
</comment>
<gene>
    <name evidence="9" type="ORF">A2164_04430</name>
</gene>
<dbReference type="Gene3D" id="3.40.50.1110">
    <property type="entry name" value="SGNH hydrolase"/>
    <property type="match status" value="1"/>
</dbReference>
<dbReference type="CDD" id="cd00229">
    <property type="entry name" value="SGNH_hydrolase"/>
    <property type="match status" value="1"/>
</dbReference>
<keyword evidence="6" id="KW-0016">Alginate biosynthesis</keyword>
<dbReference type="SUPFAM" id="SSF52266">
    <property type="entry name" value="SGNH hydrolase"/>
    <property type="match status" value="1"/>
</dbReference>
<keyword evidence="4" id="KW-0732">Signal</keyword>
<dbReference type="Proteomes" id="UP000176317">
    <property type="component" value="Unassembled WGS sequence"/>
</dbReference>
<evidence type="ECO:0000256" key="6">
    <source>
        <dbReference type="ARBA" id="ARBA00022841"/>
    </source>
</evidence>
<keyword evidence="5" id="KW-0574">Periplasm</keyword>
<dbReference type="AlphaFoldDB" id="A0A1F5G4P9"/>
<evidence type="ECO:0000256" key="5">
    <source>
        <dbReference type="ARBA" id="ARBA00022764"/>
    </source>
</evidence>
<dbReference type="GO" id="GO:0016740">
    <property type="term" value="F:transferase activity"/>
    <property type="evidence" value="ECO:0007669"/>
    <property type="project" value="UniProtKB-KW"/>
</dbReference>
<evidence type="ECO:0000256" key="1">
    <source>
        <dbReference type="ARBA" id="ARBA00004418"/>
    </source>
</evidence>
<keyword evidence="7" id="KW-0472">Membrane</keyword>
<feature type="transmembrane region" description="Helical" evidence="7">
    <location>
        <begin position="49"/>
        <end position="67"/>
    </location>
</feature>
<feature type="domain" description="AlgX/AlgJ SGNH hydrolase-like" evidence="8">
    <location>
        <begin position="327"/>
        <end position="433"/>
    </location>
</feature>
<evidence type="ECO:0000256" key="7">
    <source>
        <dbReference type="SAM" id="Phobius"/>
    </source>
</evidence>
<organism evidence="9 10">
    <name type="scientific">Candidatus Curtissbacteria bacterium RBG_13_35_7</name>
    <dbReference type="NCBI Taxonomy" id="1797705"/>
    <lineage>
        <taxon>Bacteria</taxon>
        <taxon>Candidatus Curtissiibacteriota</taxon>
    </lineage>
</organism>
<reference evidence="9 10" key="1">
    <citation type="journal article" date="2016" name="Nat. Commun.">
        <title>Thousands of microbial genomes shed light on interconnected biogeochemical processes in an aquifer system.</title>
        <authorList>
            <person name="Anantharaman K."/>
            <person name="Brown C.T."/>
            <person name="Hug L.A."/>
            <person name="Sharon I."/>
            <person name="Castelle C.J."/>
            <person name="Probst A.J."/>
            <person name="Thomas B.C."/>
            <person name="Singh A."/>
            <person name="Wilkins M.J."/>
            <person name="Karaoz U."/>
            <person name="Brodie E.L."/>
            <person name="Williams K.H."/>
            <person name="Hubbard S.S."/>
            <person name="Banfield J.F."/>
        </authorList>
    </citation>
    <scope>NUCLEOTIDE SEQUENCE [LARGE SCALE GENOMIC DNA]</scope>
</reference>
<evidence type="ECO:0000256" key="4">
    <source>
        <dbReference type="ARBA" id="ARBA00022729"/>
    </source>
</evidence>
<evidence type="ECO:0000259" key="8">
    <source>
        <dbReference type="Pfam" id="PF16822"/>
    </source>
</evidence>
<evidence type="ECO:0000256" key="3">
    <source>
        <dbReference type="ARBA" id="ARBA00022679"/>
    </source>
</evidence>
<dbReference type="InterPro" id="IPR036514">
    <property type="entry name" value="SGNH_hydro_sf"/>
</dbReference>
<evidence type="ECO:0000313" key="9">
    <source>
        <dbReference type="EMBL" id="OGD86860.1"/>
    </source>
</evidence>